<organism evidence="1 2">
    <name type="scientific">Pluteus cervinus</name>
    <dbReference type="NCBI Taxonomy" id="181527"/>
    <lineage>
        <taxon>Eukaryota</taxon>
        <taxon>Fungi</taxon>
        <taxon>Dikarya</taxon>
        <taxon>Basidiomycota</taxon>
        <taxon>Agaricomycotina</taxon>
        <taxon>Agaricomycetes</taxon>
        <taxon>Agaricomycetidae</taxon>
        <taxon>Agaricales</taxon>
        <taxon>Pluteineae</taxon>
        <taxon>Pluteaceae</taxon>
        <taxon>Pluteus</taxon>
    </lineage>
</organism>
<proteinExistence type="predicted"/>
<protein>
    <submittedName>
        <fullName evidence="1">Uncharacterized protein</fullName>
    </submittedName>
</protein>
<evidence type="ECO:0000313" key="1">
    <source>
        <dbReference type="EMBL" id="TFK73852.1"/>
    </source>
</evidence>
<evidence type="ECO:0000313" key="2">
    <source>
        <dbReference type="Proteomes" id="UP000308600"/>
    </source>
</evidence>
<name>A0ACD3BA19_9AGAR</name>
<gene>
    <name evidence="1" type="ORF">BDN72DRAFT_834192</name>
</gene>
<dbReference type="EMBL" id="ML208272">
    <property type="protein sequence ID" value="TFK73852.1"/>
    <property type="molecule type" value="Genomic_DNA"/>
</dbReference>
<reference evidence="1 2" key="1">
    <citation type="journal article" date="2019" name="Nat. Ecol. Evol.">
        <title>Megaphylogeny resolves global patterns of mushroom evolution.</title>
        <authorList>
            <person name="Varga T."/>
            <person name="Krizsan K."/>
            <person name="Foldi C."/>
            <person name="Dima B."/>
            <person name="Sanchez-Garcia M."/>
            <person name="Sanchez-Ramirez S."/>
            <person name="Szollosi G.J."/>
            <person name="Szarkandi J.G."/>
            <person name="Papp V."/>
            <person name="Albert L."/>
            <person name="Andreopoulos W."/>
            <person name="Angelini C."/>
            <person name="Antonin V."/>
            <person name="Barry K.W."/>
            <person name="Bougher N.L."/>
            <person name="Buchanan P."/>
            <person name="Buyck B."/>
            <person name="Bense V."/>
            <person name="Catcheside P."/>
            <person name="Chovatia M."/>
            <person name="Cooper J."/>
            <person name="Damon W."/>
            <person name="Desjardin D."/>
            <person name="Finy P."/>
            <person name="Geml J."/>
            <person name="Haridas S."/>
            <person name="Hughes K."/>
            <person name="Justo A."/>
            <person name="Karasinski D."/>
            <person name="Kautmanova I."/>
            <person name="Kiss B."/>
            <person name="Kocsube S."/>
            <person name="Kotiranta H."/>
            <person name="LaButti K.M."/>
            <person name="Lechner B.E."/>
            <person name="Liimatainen K."/>
            <person name="Lipzen A."/>
            <person name="Lukacs Z."/>
            <person name="Mihaltcheva S."/>
            <person name="Morgado L.N."/>
            <person name="Niskanen T."/>
            <person name="Noordeloos M.E."/>
            <person name="Ohm R.A."/>
            <person name="Ortiz-Santana B."/>
            <person name="Ovrebo C."/>
            <person name="Racz N."/>
            <person name="Riley R."/>
            <person name="Savchenko A."/>
            <person name="Shiryaev A."/>
            <person name="Soop K."/>
            <person name="Spirin V."/>
            <person name="Szebenyi C."/>
            <person name="Tomsovsky M."/>
            <person name="Tulloss R.E."/>
            <person name="Uehling J."/>
            <person name="Grigoriev I.V."/>
            <person name="Vagvolgyi C."/>
            <person name="Papp T."/>
            <person name="Martin F.M."/>
            <person name="Miettinen O."/>
            <person name="Hibbett D.S."/>
            <person name="Nagy L.G."/>
        </authorList>
    </citation>
    <scope>NUCLEOTIDE SEQUENCE [LARGE SCALE GENOMIC DNA]</scope>
    <source>
        <strain evidence="1 2">NL-1719</strain>
    </source>
</reference>
<accession>A0ACD3BA19</accession>
<keyword evidence="2" id="KW-1185">Reference proteome</keyword>
<sequence>MSDELMDMDGPLHNPPPPSPPPSPPAVISATLRDPKASPNKNIQKRSLSPLRYVQH</sequence>
<dbReference type="Proteomes" id="UP000308600">
    <property type="component" value="Unassembled WGS sequence"/>
</dbReference>